<comment type="caution">
    <text evidence="1">The sequence shown here is derived from an EMBL/GenBank/DDBJ whole genome shotgun (WGS) entry which is preliminary data.</text>
</comment>
<evidence type="ECO:0000313" key="2">
    <source>
        <dbReference type="Proteomes" id="UP001631969"/>
    </source>
</evidence>
<proteinExistence type="predicted"/>
<reference evidence="1" key="1">
    <citation type="submission" date="2024-12" db="EMBL/GenBank/DDBJ databases">
        <authorList>
            <person name="Wu N."/>
        </authorList>
    </citation>
    <scope>NUCLEOTIDE SEQUENCE</scope>
    <source>
        <strain evidence="1">P15</strain>
    </source>
</reference>
<dbReference type="Proteomes" id="UP001631969">
    <property type="component" value="Unassembled WGS sequence"/>
</dbReference>
<name>A0ACC7P2V1_9BACL</name>
<protein>
    <submittedName>
        <fullName evidence="1">DUF1294 domain-containing protein</fullName>
    </submittedName>
</protein>
<accession>A0ACC7P2V1</accession>
<keyword evidence="2" id="KW-1185">Reference proteome</keyword>
<evidence type="ECO:0000313" key="1">
    <source>
        <dbReference type="EMBL" id="MFM9331050.1"/>
    </source>
</evidence>
<sequence length="94" mass="10642">MWIVVCVYLLVINIAGYGFMRSDKSRARNKKYRIPERQLFMTAILGGSVGIYTGMHVLRHKTKHASFYIGIPAILIIQVILLGYMLGKLLVETA</sequence>
<dbReference type="EMBL" id="JBJURJ010000016">
    <property type="protein sequence ID" value="MFM9331050.1"/>
    <property type="molecule type" value="Genomic_DNA"/>
</dbReference>
<organism evidence="1 2">
    <name type="scientific">Paenibacillus mesotrionivorans</name>
    <dbReference type="NCBI Taxonomy" id="3160968"/>
    <lineage>
        <taxon>Bacteria</taxon>
        <taxon>Bacillati</taxon>
        <taxon>Bacillota</taxon>
        <taxon>Bacilli</taxon>
        <taxon>Bacillales</taxon>
        <taxon>Paenibacillaceae</taxon>
        <taxon>Paenibacillus</taxon>
    </lineage>
</organism>
<gene>
    <name evidence="1" type="ORF">ACI1P1_22410</name>
</gene>